<reference evidence="1" key="1">
    <citation type="submission" date="2018-05" db="EMBL/GenBank/DDBJ databases">
        <authorList>
            <person name="Lanie J.A."/>
            <person name="Ng W.-L."/>
            <person name="Kazmierczak K.M."/>
            <person name="Andrzejewski T.M."/>
            <person name="Davidsen T.M."/>
            <person name="Wayne K.J."/>
            <person name="Tettelin H."/>
            <person name="Glass J.I."/>
            <person name="Rusch D."/>
            <person name="Podicherti R."/>
            <person name="Tsui H.-C.T."/>
            <person name="Winkler M.E."/>
        </authorList>
    </citation>
    <scope>NUCLEOTIDE SEQUENCE</scope>
</reference>
<proteinExistence type="predicted"/>
<evidence type="ECO:0000313" key="1">
    <source>
        <dbReference type="EMBL" id="SVC31611.1"/>
    </source>
</evidence>
<dbReference type="AlphaFoldDB" id="A0A382L9Q6"/>
<accession>A0A382L9Q6</accession>
<name>A0A382L9Q6_9ZZZZ</name>
<organism evidence="1">
    <name type="scientific">marine metagenome</name>
    <dbReference type="NCBI Taxonomy" id="408172"/>
    <lineage>
        <taxon>unclassified sequences</taxon>
        <taxon>metagenomes</taxon>
        <taxon>ecological metagenomes</taxon>
    </lineage>
</organism>
<feature type="non-terminal residue" evidence="1">
    <location>
        <position position="46"/>
    </location>
</feature>
<sequence length="46" mass="4976">MKLRSKPLANLCSLVILTVTAVPAVHGQPSRTVDFFVAENPRALTI</sequence>
<protein>
    <submittedName>
        <fullName evidence="1">Uncharacterized protein</fullName>
    </submittedName>
</protein>
<gene>
    <name evidence="1" type="ORF">METZ01_LOCUS284465</name>
</gene>
<dbReference type="EMBL" id="UINC01084717">
    <property type="protein sequence ID" value="SVC31611.1"/>
    <property type="molecule type" value="Genomic_DNA"/>
</dbReference>